<dbReference type="GO" id="GO:0003677">
    <property type="term" value="F:DNA binding"/>
    <property type="evidence" value="ECO:0007669"/>
    <property type="project" value="UniProtKB-UniRule"/>
</dbReference>
<feature type="domain" description="Tyr recombinase" evidence="6">
    <location>
        <begin position="213"/>
        <end position="383"/>
    </location>
</feature>
<dbReference type="AlphaFoldDB" id="A0A0R2T5T1"/>
<evidence type="ECO:0000259" key="6">
    <source>
        <dbReference type="PROSITE" id="PS51898"/>
    </source>
</evidence>
<protein>
    <recommendedName>
        <fullName evidence="10">Integrase</fullName>
    </recommendedName>
</protein>
<dbReference type="Gene3D" id="1.10.150.130">
    <property type="match status" value="1"/>
</dbReference>
<keyword evidence="4" id="KW-0233">DNA recombination</keyword>
<dbReference type="PANTHER" id="PTHR30629">
    <property type="entry name" value="PROPHAGE INTEGRASE"/>
    <property type="match status" value="1"/>
</dbReference>
<dbReference type="InterPro" id="IPR010998">
    <property type="entry name" value="Integrase_recombinase_N"/>
</dbReference>
<dbReference type="Proteomes" id="UP000051242">
    <property type="component" value="Unassembled WGS sequence"/>
</dbReference>
<dbReference type="InterPro" id="IPR050808">
    <property type="entry name" value="Phage_Integrase"/>
</dbReference>
<evidence type="ECO:0008006" key="10">
    <source>
        <dbReference type="Google" id="ProtNLM"/>
    </source>
</evidence>
<dbReference type="SUPFAM" id="SSF56349">
    <property type="entry name" value="DNA breaking-rejoining enzymes"/>
    <property type="match status" value="1"/>
</dbReference>
<dbReference type="InterPro" id="IPR011010">
    <property type="entry name" value="DNA_brk_join_enz"/>
</dbReference>
<proteinExistence type="inferred from homology"/>
<reference evidence="8 9" key="1">
    <citation type="submission" date="2015-10" db="EMBL/GenBank/DDBJ databases">
        <title>Metagenome-Assembled Genomes uncover a global brackish microbiome.</title>
        <authorList>
            <person name="Hugerth L.W."/>
            <person name="Larsson J."/>
            <person name="Alneberg J."/>
            <person name="Lindh M.V."/>
            <person name="Legrand C."/>
            <person name="Pinhassi J."/>
            <person name="Andersson A.F."/>
        </authorList>
    </citation>
    <scope>NUCLEOTIDE SEQUENCE [LARGE SCALE GENOMIC DNA]</scope>
    <source>
        <strain evidence="8">BACL22 MAG-120619-bin3</strain>
    </source>
</reference>
<evidence type="ECO:0000256" key="4">
    <source>
        <dbReference type="ARBA" id="ARBA00023172"/>
    </source>
</evidence>
<name>A0A0R2T5T1_9GAMM</name>
<dbReference type="GO" id="GO:0006310">
    <property type="term" value="P:DNA recombination"/>
    <property type="evidence" value="ECO:0007669"/>
    <property type="project" value="UniProtKB-KW"/>
</dbReference>
<dbReference type="InterPro" id="IPR044068">
    <property type="entry name" value="CB"/>
</dbReference>
<evidence type="ECO:0000256" key="3">
    <source>
        <dbReference type="ARBA" id="ARBA00023125"/>
    </source>
</evidence>
<dbReference type="EMBL" id="LICD01000047">
    <property type="protein sequence ID" value="KRO82184.1"/>
    <property type="molecule type" value="Genomic_DNA"/>
</dbReference>
<organism evidence="8 9">
    <name type="scientific">OM182 bacterium BACL3 MAG-120619-bin3</name>
    <dbReference type="NCBI Taxonomy" id="1655593"/>
    <lineage>
        <taxon>Bacteria</taxon>
        <taxon>Pseudomonadati</taxon>
        <taxon>Pseudomonadota</taxon>
        <taxon>Gammaproteobacteria</taxon>
        <taxon>OMG group</taxon>
        <taxon>OM182 clade</taxon>
    </lineage>
</organism>
<evidence type="ECO:0000256" key="1">
    <source>
        <dbReference type="ARBA" id="ARBA00008857"/>
    </source>
</evidence>
<dbReference type="InterPro" id="IPR004107">
    <property type="entry name" value="Integrase_SAM-like_N"/>
</dbReference>
<feature type="domain" description="Core-binding (CB)" evidence="7">
    <location>
        <begin position="114"/>
        <end position="190"/>
    </location>
</feature>
<evidence type="ECO:0000313" key="8">
    <source>
        <dbReference type="EMBL" id="KRO82184.1"/>
    </source>
</evidence>
<keyword evidence="3 5" id="KW-0238">DNA-binding</keyword>
<keyword evidence="2" id="KW-0229">DNA integration</keyword>
<dbReference type="Pfam" id="PF14659">
    <property type="entry name" value="Phage_int_SAM_3"/>
    <property type="match status" value="1"/>
</dbReference>
<dbReference type="PANTHER" id="PTHR30629:SF2">
    <property type="entry name" value="PROPHAGE INTEGRASE INTS-RELATED"/>
    <property type="match status" value="1"/>
</dbReference>
<dbReference type="Gene3D" id="3.30.160.390">
    <property type="entry name" value="Integrase, DNA-binding domain"/>
    <property type="match status" value="1"/>
</dbReference>
<dbReference type="InterPro" id="IPR038488">
    <property type="entry name" value="Integrase_DNA-bd_sf"/>
</dbReference>
<dbReference type="Pfam" id="PF00589">
    <property type="entry name" value="Phage_integrase"/>
    <property type="match status" value="1"/>
</dbReference>
<dbReference type="Gene3D" id="1.10.443.10">
    <property type="entry name" value="Intergrase catalytic core"/>
    <property type="match status" value="1"/>
</dbReference>
<evidence type="ECO:0000259" key="7">
    <source>
        <dbReference type="PROSITE" id="PS51900"/>
    </source>
</evidence>
<comment type="caution">
    <text evidence="8">The sequence shown here is derived from an EMBL/GenBank/DDBJ whole genome shotgun (WGS) entry which is preliminary data.</text>
</comment>
<dbReference type="PROSITE" id="PS51900">
    <property type="entry name" value="CB"/>
    <property type="match status" value="1"/>
</dbReference>
<evidence type="ECO:0000256" key="5">
    <source>
        <dbReference type="PROSITE-ProRule" id="PRU01248"/>
    </source>
</evidence>
<dbReference type="CDD" id="cd00796">
    <property type="entry name" value="INT_Rci_Hp1_C"/>
    <property type="match status" value="1"/>
</dbReference>
<gene>
    <name evidence="8" type="ORF">ABR85_02015</name>
</gene>
<dbReference type="InterPro" id="IPR013762">
    <property type="entry name" value="Integrase-like_cat_sf"/>
</dbReference>
<dbReference type="PROSITE" id="PS51898">
    <property type="entry name" value="TYR_RECOMBINASE"/>
    <property type="match status" value="1"/>
</dbReference>
<dbReference type="GO" id="GO:0015074">
    <property type="term" value="P:DNA integration"/>
    <property type="evidence" value="ECO:0007669"/>
    <property type="project" value="UniProtKB-KW"/>
</dbReference>
<comment type="similarity">
    <text evidence="1">Belongs to the 'phage' integrase family.</text>
</comment>
<evidence type="ECO:0000256" key="2">
    <source>
        <dbReference type="ARBA" id="ARBA00022908"/>
    </source>
</evidence>
<dbReference type="InterPro" id="IPR002104">
    <property type="entry name" value="Integrase_catalytic"/>
</dbReference>
<accession>A0A0R2T5T1</accession>
<evidence type="ECO:0000313" key="9">
    <source>
        <dbReference type="Proteomes" id="UP000051242"/>
    </source>
</evidence>
<sequence length="444" mass="50293">MPVLKLSQGLLESLNSRGKDKEDFFDSTTKGLMVQVRASGRKTYYFRERGEDGKTIQLKIADADAIRLNVVRELIKQRRAAQAKAALATFANPMAEALVAPPSEPAASSPLLATFVREAYLPFIRTYKRSYSCDVSLLNNHVLPFFGDKQLHELTKSDLVDFINTRRATHKPGTINRVIILMRYIYNLALKWETPGVDKNRVSGTPLLEENNKKERFLTSEEVDRLVYCVKISRNPMLKYIVPGLILTGARKQELLKSRWVDFDFDTKIWRIPMSKSGKARHVPISDSLELLLNSIPKTCEWVFANPKTLKPFTSFFYSWDTARCQAGLDDVRVHDLRHSFASFLVNNGRSLYEVQRILGHTQIKTTQRYAHLDQSSLLSAVNEITRAAPNILGEGSRPQHLPDITKAQVVRASKASREPTRKACPHELEIIARAEALRAGIAF</sequence>